<comment type="caution">
    <text evidence="2">The sequence shown here is derived from an EMBL/GenBank/DDBJ whole genome shotgun (WGS) entry which is preliminary data.</text>
</comment>
<evidence type="ECO:0000313" key="2">
    <source>
        <dbReference type="EMBL" id="KAK1468897.1"/>
    </source>
</evidence>
<accession>A0AAI9Y2Z5</accession>
<name>A0AAI9Y2Z5_9PEZI</name>
<dbReference type="AlphaFoldDB" id="A0AAI9Y2Z5"/>
<dbReference type="EMBL" id="MLGG01000001">
    <property type="protein sequence ID" value="KAK1468897.1"/>
    <property type="molecule type" value="Genomic_DNA"/>
</dbReference>
<sequence length="148" mass="16207">MQHIMAQSRAWAAIWSLSGSRTDQTRRHSRLVGRCGRGNVGGRQDTETPGHFATQGPDLHSRTAYFFTALPLPCYGNGWDRWCQMQADTAAGQRALKRASSHLYPVLRSWVSTSLKHWPGLVLGCGPFGSSCCSPLLIPATLHLTSAT</sequence>
<protein>
    <submittedName>
        <fullName evidence="2">Uncharacterized protein</fullName>
    </submittedName>
</protein>
<feature type="region of interest" description="Disordered" evidence="1">
    <location>
        <begin position="33"/>
        <end position="54"/>
    </location>
</feature>
<organism evidence="2 3">
    <name type="scientific">Colletotrichum melonis</name>
    <dbReference type="NCBI Taxonomy" id="1209925"/>
    <lineage>
        <taxon>Eukaryota</taxon>
        <taxon>Fungi</taxon>
        <taxon>Dikarya</taxon>
        <taxon>Ascomycota</taxon>
        <taxon>Pezizomycotina</taxon>
        <taxon>Sordariomycetes</taxon>
        <taxon>Hypocreomycetidae</taxon>
        <taxon>Glomerellales</taxon>
        <taxon>Glomerellaceae</taxon>
        <taxon>Colletotrichum</taxon>
        <taxon>Colletotrichum acutatum species complex</taxon>
    </lineage>
</organism>
<keyword evidence="3" id="KW-1185">Reference proteome</keyword>
<evidence type="ECO:0000313" key="3">
    <source>
        <dbReference type="Proteomes" id="UP001239795"/>
    </source>
</evidence>
<dbReference type="Proteomes" id="UP001239795">
    <property type="component" value="Unassembled WGS sequence"/>
</dbReference>
<evidence type="ECO:0000256" key="1">
    <source>
        <dbReference type="SAM" id="MobiDB-lite"/>
    </source>
</evidence>
<gene>
    <name evidence="2" type="ORF">CMEL01_00664</name>
</gene>
<proteinExistence type="predicted"/>
<reference evidence="2 3" key="1">
    <citation type="submission" date="2016-10" db="EMBL/GenBank/DDBJ databases">
        <title>The genome sequence of Colletotrichum fioriniae PJ7.</title>
        <authorList>
            <person name="Baroncelli R."/>
        </authorList>
    </citation>
    <scope>NUCLEOTIDE SEQUENCE [LARGE SCALE GENOMIC DNA]</scope>
    <source>
        <strain evidence="2">Col 31</strain>
    </source>
</reference>